<organism evidence="2 3">
    <name type="scientific">Vibrio hangzhouensis</name>
    <dbReference type="NCBI Taxonomy" id="462991"/>
    <lineage>
        <taxon>Bacteria</taxon>
        <taxon>Pseudomonadati</taxon>
        <taxon>Pseudomonadota</taxon>
        <taxon>Gammaproteobacteria</taxon>
        <taxon>Vibrionales</taxon>
        <taxon>Vibrionaceae</taxon>
        <taxon>Vibrio</taxon>
    </lineage>
</organism>
<feature type="signal peptide" evidence="1">
    <location>
        <begin position="1"/>
        <end position="25"/>
    </location>
</feature>
<dbReference type="AlphaFoldDB" id="A0A1H6A8B1"/>
<dbReference type="EMBL" id="FNVG01000014">
    <property type="protein sequence ID" value="SEG44691.1"/>
    <property type="molecule type" value="Genomic_DNA"/>
</dbReference>
<reference evidence="3" key="1">
    <citation type="submission" date="2016-10" db="EMBL/GenBank/DDBJ databases">
        <authorList>
            <person name="Varghese N."/>
            <person name="Submissions S."/>
        </authorList>
    </citation>
    <scope>NUCLEOTIDE SEQUENCE [LARGE SCALE GENOMIC DNA]</scope>
    <source>
        <strain evidence="3">CGMCC 1.7062</strain>
    </source>
</reference>
<gene>
    <name evidence="2" type="ORF">SAMN04488244_11481</name>
</gene>
<keyword evidence="1" id="KW-0732">Signal</keyword>
<feature type="chain" id="PRO_5009292370" description="Outer membrane protein beta-barrel domain-containing protein" evidence="1">
    <location>
        <begin position="26"/>
        <end position="208"/>
    </location>
</feature>
<sequence>MVIAMKKVTLFALVSIFMYPCYGFAASLGAAISEKASQVNLAGAFGNHILLGGVNFYESGKTRARTRYFNLQEGMSYTADFIFDREFTVATAGLMYNIKYDTGLIVSPMLTAGYNPYRDPNSIQGESGTTIVQPGVFIQWTQQAGRLYANPKSTYFKNDDTWVPQLELGGDVNIGKNTTTGIKVDYTGSTKLTGSGSTTFWLRVNYGF</sequence>
<keyword evidence="3" id="KW-1185">Reference proteome</keyword>
<evidence type="ECO:0000313" key="3">
    <source>
        <dbReference type="Proteomes" id="UP000236721"/>
    </source>
</evidence>
<dbReference type="Proteomes" id="UP000236721">
    <property type="component" value="Unassembled WGS sequence"/>
</dbReference>
<evidence type="ECO:0008006" key="4">
    <source>
        <dbReference type="Google" id="ProtNLM"/>
    </source>
</evidence>
<proteinExistence type="predicted"/>
<protein>
    <recommendedName>
        <fullName evidence="4">Outer membrane protein beta-barrel domain-containing protein</fullName>
    </recommendedName>
</protein>
<evidence type="ECO:0000313" key="2">
    <source>
        <dbReference type="EMBL" id="SEG44691.1"/>
    </source>
</evidence>
<accession>A0A1H6A8B1</accession>
<evidence type="ECO:0000256" key="1">
    <source>
        <dbReference type="SAM" id="SignalP"/>
    </source>
</evidence>
<name>A0A1H6A8B1_9VIBR</name>